<gene>
    <name evidence="1" type="ORF">K9S39_09955</name>
</gene>
<reference evidence="1" key="1">
    <citation type="submission" date="2021-10" db="EMBL/GenBank/DDBJ databases">
        <title>Streptomyces nigrumlapis sp.nov.,an antimicrobial producing actinobacterium isolated from Black Gobi rocks.</title>
        <authorList>
            <person name="Wen Y."/>
            <person name="Zhang W."/>
            <person name="Liu X.G."/>
        </authorList>
    </citation>
    <scope>NUCLEOTIDE SEQUENCE</scope>
    <source>
        <strain evidence="1">ST13-2-2</strain>
    </source>
</reference>
<dbReference type="RefSeq" id="WP_248862984.1">
    <property type="nucleotide sequence ID" value="NZ_CP086322.1"/>
</dbReference>
<dbReference type="Proteomes" id="UP000830115">
    <property type="component" value="Chromosome"/>
</dbReference>
<protein>
    <submittedName>
        <fullName evidence="1">Uncharacterized protein</fullName>
    </submittedName>
</protein>
<keyword evidence="2" id="KW-1185">Reference proteome</keyword>
<sequence length="80" mass="8502">MPDQRPSVGRIVHYVSHGTPVRSDGSQAFASACRAAIVTEVAADDPGRVGLAVLNPTGQFSPRLCFFAVLQWGRWPPGPA</sequence>
<evidence type="ECO:0000313" key="2">
    <source>
        <dbReference type="Proteomes" id="UP000830115"/>
    </source>
</evidence>
<evidence type="ECO:0000313" key="1">
    <source>
        <dbReference type="EMBL" id="UQA92125.1"/>
    </source>
</evidence>
<accession>A0ABY4M6W5</accession>
<proteinExistence type="predicted"/>
<organism evidence="1 2">
    <name type="scientific">Streptomyces halobius</name>
    <dbReference type="NCBI Taxonomy" id="2879846"/>
    <lineage>
        <taxon>Bacteria</taxon>
        <taxon>Bacillati</taxon>
        <taxon>Actinomycetota</taxon>
        <taxon>Actinomycetes</taxon>
        <taxon>Kitasatosporales</taxon>
        <taxon>Streptomycetaceae</taxon>
        <taxon>Streptomyces</taxon>
    </lineage>
</organism>
<dbReference type="EMBL" id="CP086322">
    <property type="protein sequence ID" value="UQA92125.1"/>
    <property type="molecule type" value="Genomic_DNA"/>
</dbReference>
<name>A0ABY4M6W5_9ACTN</name>